<protein>
    <submittedName>
        <fullName evidence="3">Transposase</fullName>
    </submittedName>
</protein>
<evidence type="ECO:0000313" key="4">
    <source>
        <dbReference type="Proteomes" id="UP000029082"/>
    </source>
</evidence>
<dbReference type="PROSITE" id="PS50994">
    <property type="entry name" value="INTEGRASE"/>
    <property type="match status" value="1"/>
</dbReference>
<accession>A0A087BTT1</accession>
<dbReference type="GO" id="GO:0005829">
    <property type="term" value="C:cytosol"/>
    <property type="evidence" value="ECO:0007669"/>
    <property type="project" value="TreeGrafter"/>
</dbReference>
<dbReference type="PANTHER" id="PTHR10948">
    <property type="entry name" value="TRANSPOSASE"/>
    <property type="match status" value="1"/>
</dbReference>
<dbReference type="OrthoDB" id="9803231at2"/>
<comment type="caution">
    <text evidence="3">The sequence shown here is derived from an EMBL/GenBank/DDBJ whole genome shotgun (WGS) entry which is preliminary data.</text>
</comment>
<dbReference type="InterPro" id="IPR012337">
    <property type="entry name" value="RNaseH-like_sf"/>
</dbReference>
<feature type="domain" description="Integrase catalytic" evidence="2">
    <location>
        <begin position="186"/>
        <end position="349"/>
    </location>
</feature>
<dbReference type="InterPro" id="IPR051917">
    <property type="entry name" value="Transposase-Integrase"/>
</dbReference>
<dbReference type="SUPFAM" id="SSF53098">
    <property type="entry name" value="Ribonuclease H-like"/>
    <property type="match status" value="1"/>
</dbReference>
<proteinExistence type="predicted"/>
<dbReference type="AlphaFoldDB" id="A0A087BTT1"/>
<dbReference type="GO" id="GO:0006310">
    <property type="term" value="P:DNA recombination"/>
    <property type="evidence" value="ECO:0007669"/>
    <property type="project" value="UniProtKB-KW"/>
</dbReference>
<keyword evidence="4" id="KW-1185">Reference proteome</keyword>
<dbReference type="Pfam" id="PF13936">
    <property type="entry name" value="HTH_38"/>
    <property type="match status" value="1"/>
</dbReference>
<organism evidence="3 4">
    <name type="scientific">Bifidobacterium mongoliense DSM 21395</name>
    <dbReference type="NCBI Taxonomy" id="1437603"/>
    <lineage>
        <taxon>Bacteria</taxon>
        <taxon>Bacillati</taxon>
        <taxon>Actinomycetota</taxon>
        <taxon>Actinomycetes</taxon>
        <taxon>Bifidobacteriales</taxon>
        <taxon>Bifidobacteriaceae</taxon>
        <taxon>Bifidobacterium</taxon>
    </lineage>
</organism>
<evidence type="ECO:0000259" key="2">
    <source>
        <dbReference type="PROSITE" id="PS50994"/>
    </source>
</evidence>
<reference evidence="3 4" key="1">
    <citation type="submission" date="2014-03" db="EMBL/GenBank/DDBJ databases">
        <title>Genomics of Bifidobacteria.</title>
        <authorList>
            <person name="Ventura M."/>
            <person name="Milani C."/>
            <person name="Lugli G.A."/>
        </authorList>
    </citation>
    <scope>NUCLEOTIDE SEQUENCE [LARGE SCALE GENOMIC DNA]</scope>
    <source>
        <strain evidence="3 4">DSM 21395</strain>
    </source>
</reference>
<dbReference type="InterPro" id="IPR025246">
    <property type="entry name" value="IS30-like_HTH"/>
</dbReference>
<dbReference type="NCBIfam" id="NF033563">
    <property type="entry name" value="transpos_IS30"/>
    <property type="match status" value="1"/>
</dbReference>
<dbReference type="InterPro" id="IPR053392">
    <property type="entry name" value="Transposase_IS30-like"/>
</dbReference>
<dbReference type="GO" id="GO:0015074">
    <property type="term" value="P:DNA integration"/>
    <property type="evidence" value="ECO:0007669"/>
    <property type="project" value="InterPro"/>
</dbReference>
<dbReference type="InterPro" id="IPR036397">
    <property type="entry name" value="RNaseH_sf"/>
</dbReference>
<dbReference type="GO" id="GO:0003676">
    <property type="term" value="F:nucleic acid binding"/>
    <property type="evidence" value="ECO:0007669"/>
    <property type="project" value="InterPro"/>
</dbReference>
<dbReference type="RefSeq" id="WP_034885428.1">
    <property type="nucleotide sequence ID" value="NZ_JGZE01000025.1"/>
</dbReference>
<dbReference type="EMBL" id="JGZE01000025">
    <property type="protein sequence ID" value="KFI74431.1"/>
    <property type="molecule type" value="Genomic_DNA"/>
</dbReference>
<keyword evidence="1" id="KW-0233">DNA recombination</keyword>
<dbReference type="Gene3D" id="3.30.420.10">
    <property type="entry name" value="Ribonuclease H-like superfamily/Ribonuclease H"/>
    <property type="match status" value="1"/>
</dbReference>
<sequence length="369" mass="42765">MKAYTHVTGGERIRIEMLRFGDHETIRQVARQLHRSASTISRELRRGLWFASNENESYRPYHPGRLKTGAWTAGPFYSALTAQRKAEARSRRPRKPRRMMDARLHAWVADALTRGWTPELIEGRLKLEYPADPSMRISHECLYQWIYQGHADGEDWRRYLPRAKRHRTRRAGRRAGRVTIPMRVPLALRPKVVDHRGSFGHYESDTVIGSAPSKRCVDTQVERKTRKLFARLIESKSAPATARAEYAIYSHIPAAARIDRTWDNGSESALHRLVDEALGMLTYYADPYSPWQRASNENRNGMIRRYLPKHTSLKNLTQTELDDIVTEINDTPMKLLDYHTPNEAWQEEISKLGLSSNQTSQQAKRCTYK</sequence>
<dbReference type="GO" id="GO:0032196">
    <property type="term" value="P:transposition"/>
    <property type="evidence" value="ECO:0007669"/>
    <property type="project" value="TreeGrafter"/>
</dbReference>
<name>A0A087BTT1_9BIFI</name>
<evidence type="ECO:0000256" key="1">
    <source>
        <dbReference type="ARBA" id="ARBA00023172"/>
    </source>
</evidence>
<dbReference type="GO" id="GO:0004803">
    <property type="term" value="F:transposase activity"/>
    <property type="evidence" value="ECO:0007669"/>
    <property type="project" value="TreeGrafter"/>
</dbReference>
<dbReference type="Proteomes" id="UP000029082">
    <property type="component" value="Unassembled WGS sequence"/>
</dbReference>
<gene>
    <name evidence="3" type="ORF">BMON_1822</name>
</gene>
<dbReference type="PANTHER" id="PTHR10948:SF23">
    <property type="entry name" value="TRANSPOSASE INSI FOR INSERTION SEQUENCE ELEMENT IS30A-RELATED"/>
    <property type="match status" value="1"/>
</dbReference>
<dbReference type="InterPro" id="IPR001584">
    <property type="entry name" value="Integrase_cat-core"/>
</dbReference>
<evidence type="ECO:0000313" key="3">
    <source>
        <dbReference type="EMBL" id="KFI74431.1"/>
    </source>
</evidence>
<dbReference type="eggNOG" id="COG2826">
    <property type="taxonomic scope" value="Bacteria"/>
</dbReference>